<dbReference type="Proteomes" id="UP000799436">
    <property type="component" value="Unassembled WGS sequence"/>
</dbReference>
<evidence type="ECO:0000313" key="2">
    <source>
        <dbReference type="EMBL" id="KAF2769956.1"/>
    </source>
</evidence>
<name>A0A6G1LAT8_9PEZI</name>
<feature type="region of interest" description="Disordered" evidence="1">
    <location>
        <begin position="27"/>
        <end position="113"/>
    </location>
</feature>
<dbReference type="CDD" id="cd23703">
    <property type="entry name" value="mS26_PET12"/>
    <property type="match status" value="1"/>
</dbReference>
<accession>A0A6G1LAT8</accession>
<keyword evidence="3" id="KW-1185">Reference proteome</keyword>
<protein>
    <submittedName>
        <fullName evidence="2">Uncharacterized protein</fullName>
    </submittedName>
</protein>
<dbReference type="InterPro" id="IPR058940">
    <property type="entry name" value="mS26_fungi"/>
</dbReference>
<organism evidence="2 3">
    <name type="scientific">Teratosphaeria nubilosa</name>
    <dbReference type="NCBI Taxonomy" id="161662"/>
    <lineage>
        <taxon>Eukaryota</taxon>
        <taxon>Fungi</taxon>
        <taxon>Dikarya</taxon>
        <taxon>Ascomycota</taxon>
        <taxon>Pezizomycotina</taxon>
        <taxon>Dothideomycetes</taxon>
        <taxon>Dothideomycetidae</taxon>
        <taxon>Mycosphaerellales</taxon>
        <taxon>Teratosphaeriaceae</taxon>
        <taxon>Teratosphaeria</taxon>
    </lineage>
</organism>
<dbReference type="Pfam" id="PF26163">
    <property type="entry name" value="mS26"/>
    <property type="match status" value="1"/>
</dbReference>
<evidence type="ECO:0000256" key="1">
    <source>
        <dbReference type="SAM" id="MobiDB-lite"/>
    </source>
</evidence>
<dbReference type="AlphaFoldDB" id="A0A6G1LAT8"/>
<dbReference type="OrthoDB" id="5223508at2759"/>
<sequence>MPPVSSLTAPLRTWRCPQCSIRSISTTAPRQAVGPEHPRYIDVPEPPQQTIPDRPFPKGRLPVPRDIFRDARGLDQATREGVAGRTHAPKQKEDRLAKPRPGSRAEWSDKISADRRRNLQEGLASLRQRRIRDTARQAVIQRRRFEEREALLNAPIREDERLTVPSHRLDLVHPPNQPYNVRLKQIQLSQEEIAERHNHKTLLAHAHAQLKSSQRLASLQELYTNARSFIVNQVQLDAVIEKEFGTYENPREFIRDHSSLSEDANENRASVWIYGRPDSVQDKLNRTNRQFSRTAMGGAGGYAEMNAERLRKIGEALTGGKMGNAEEQSQ</sequence>
<reference evidence="2" key="1">
    <citation type="journal article" date="2020" name="Stud. Mycol.">
        <title>101 Dothideomycetes genomes: a test case for predicting lifestyles and emergence of pathogens.</title>
        <authorList>
            <person name="Haridas S."/>
            <person name="Albert R."/>
            <person name="Binder M."/>
            <person name="Bloem J."/>
            <person name="Labutti K."/>
            <person name="Salamov A."/>
            <person name="Andreopoulos B."/>
            <person name="Baker S."/>
            <person name="Barry K."/>
            <person name="Bills G."/>
            <person name="Bluhm B."/>
            <person name="Cannon C."/>
            <person name="Castanera R."/>
            <person name="Culley D."/>
            <person name="Daum C."/>
            <person name="Ezra D."/>
            <person name="Gonzalez J."/>
            <person name="Henrissat B."/>
            <person name="Kuo A."/>
            <person name="Liang C."/>
            <person name="Lipzen A."/>
            <person name="Lutzoni F."/>
            <person name="Magnuson J."/>
            <person name="Mondo S."/>
            <person name="Nolan M."/>
            <person name="Ohm R."/>
            <person name="Pangilinan J."/>
            <person name="Park H.-J."/>
            <person name="Ramirez L."/>
            <person name="Alfaro M."/>
            <person name="Sun H."/>
            <person name="Tritt A."/>
            <person name="Yoshinaga Y."/>
            <person name="Zwiers L.-H."/>
            <person name="Turgeon B."/>
            <person name="Goodwin S."/>
            <person name="Spatafora J."/>
            <person name="Crous P."/>
            <person name="Grigoriev I."/>
        </authorList>
    </citation>
    <scope>NUCLEOTIDE SEQUENCE</scope>
    <source>
        <strain evidence="2">CBS 116005</strain>
    </source>
</reference>
<evidence type="ECO:0000313" key="3">
    <source>
        <dbReference type="Proteomes" id="UP000799436"/>
    </source>
</evidence>
<gene>
    <name evidence="2" type="ORF">EJ03DRAFT_350771</name>
</gene>
<dbReference type="EMBL" id="ML995829">
    <property type="protein sequence ID" value="KAF2769956.1"/>
    <property type="molecule type" value="Genomic_DNA"/>
</dbReference>
<proteinExistence type="predicted"/>